<evidence type="ECO:0000313" key="1">
    <source>
        <dbReference type="EMBL" id="AHC94123.1"/>
    </source>
</evidence>
<reference evidence="1 2" key="1">
    <citation type="journal article" date="2014" name="Front. Microbiol.">
        <title>Phages of non-dairy lactococci: isolation and characterization of ?L47, a phage infecting the grass isolate Lactococcus lactis ssp. cremoris DPC6860.</title>
        <authorList>
            <person name="Cavanagh D."/>
            <person name="Guinane C.M."/>
            <person name="Neve H."/>
            <person name="Coffey A."/>
            <person name="Ross R.P."/>
            <person name="Fitzgerald G.F."/>
            <person name="McAuliffe O."/>
        </authorList>
    </citation>
    <scope>NUCLEOTIDE SEQUENCE [LARGE SCALE GENOMIC DNA]</scope>
</reference>
<keyword evidence="2" id="KW-1185">Reference proteome</keyword>
<dbReference type="KEGG" id="vg:18503600"/>
<dbReference type="Proteomes" id="UP000018883">
    <property type="component" value="Segment"/>
</dbReference>
<gene>
    <name evidence="1" type="ORF">T548_0045</name>
</gene>
<organism evidence="1 2">
    <name type="scientific">Lactococcus phage phiL47</name>
    <dbReference type="NCBI Taxonomy" id="1412875"/>
    <lineage>
        <taxon>Viruses</taxon>
        <taxon>Duplodnaviria</taxon>
        <taxon>Heunggongvirae</taxon>
        <taxon>Uroviricota</taxon>
        <taxon>Caudoviricetes</taxon>
        <taxon>Audreyjarvisvirus</taxon>
        <taxon>Audreyjarvisvirus L47</taxon>
    </lineage>
</organism>
<dbReference type="RefSeq" id="YP_009006923.1">
    <property type="nucleotide sequence ID" value="NC_023574.1"/>
</dbReference>
<proteinExistence type="predicted"/>
<accession>V9VER2</accession>
<name>V9VER2_9CAUD</name>
<evidence type="ECO:0000313" key="2">
    <source>
        <dbReference type="Proteomes" id="UP000018883"/>
    </source>
</evidence>
<protein>
    <submittedName>
        <fullName evidence="1">Uncharacterized protein</fullName>
    </submittedName>
</protein>
<sequence length="90" mass="10951">MKNFYFYNGFNKPKKIASNIKELKRITLSDNYLGDVTSDFLEELKSCIKYDDFTELEYYDIYYNMDNKKVTEVALSWFEKNQIPKEHYIF</sequence>
<dbReference type="GeneID" id="18503600"/>
<dbReference type="EMBL" id="KF926093">
    <property type="protein sequence ID" value="AHC94123.1"/>
    <property type="molecule type" value="Genomic_DNA"/>
</dbReference>